<dbReference type="PROSITE" id="PS50159">
    <property type="entry name" value="RIBOSOMAL_S13_2"/>
    <property type="match status" value="1"/>
</dbReference>
<evidence type="ECO:0000313" key="8">
    <source>
        <dbReference type="Proteomes" id="UP001059546"/>
    </source>
</evidence>
<dbReference type="SUPFAM" id="SSF46946">
    <property type="entry name" value="S13-like H2TH domain"/>
    <property type="match status" value="1"/>
</dbReference>
<evidence type="ECO:0000313" key="7">
    <source>
        <dbReference type="EMBL" id="WEL38865.1"/>
    </source>
</evidence>
<gene>
    <name evidence="6" type="ORF">GPU96_06g11500</name>
    <name evidence="7" type="ORF">PFJ87_06g01330</name>
</gene>
<evidence type="ECO:0000313" key="9">
    <source>
        <dbReference type="Proteomes" id="UP001217963"/>
    </source>
</evidence>
<protein>
    <submittedName>
        <fullName evidence="6">Ribosomal protein S13</fullName>
    </submittedName>
</protein>
<dbReference type="GO" id="GO:0005829">
    <property type="term" value="C:cytosol"/>
    <property type="evidence" value="ECO:0007669"/>
    <property type="project" value="TreeGrafter"/>
</dbReference>
<keyword evidence="9" id="KW-1185">Reference proteome</keyword>
<dbReference type="Pfam" id="PF00416">
    <property type="entry name" value="Ribosomal_S13"/>
    <property type="match status" value="1"/>
</dbReference>
<feature type="region of interest" description="Disordered" evidence="5">
    <location>
        <begin position="134"/>
        <end position="154"/>
    </location>
</feature>
<evidence type="ECO:0000256" key="1">
    <source>
        <dbReference type="ARBA" id="ARBA00008080"/>
    </source>
</evidence>
<dbReference type="OrthoDB" id="1702480at2759"/>
<reference evidence="7 9" key="2">
    <citation type="submission" date="2023-02" db="EMBL/GenBank/DDBJ databases">
        <title>Encephalitozoon hellem ATCC 50451 complete genome.</title>
        <authorList>
            <person name="Mascarenhas dos Santos A.C."/>
            <person name="Julian A.T."/>
            <person name="Pombert J.-F."/>
        </authorList>
    </citation>
    <scope>NUCLEOTIDE SEQUENCE [LARGE SCALE GENOMIC DNA]</scope>
    <source>
        <strain evidence="7 9">ATCC 50451</strain>
    </source>
</reference>
<dbReference type="EMBL" id="CP075152">
    <property type="protein sequence ID" value="UTX43401.1"/>
    <property type="molecule type" value="Genomic_DNA"/>
</dbReference>
<accession>A0A9Q9F9K5</accession>
<dbReference type="GO" id="GO:0003723">
    <property type="term" value="F:RNA binding"/>
    <property type="evidence" value="ECO:0007669"/>
    <property type="project" value="InterPro"/>
</dbReference>
<dbReference type="PIRSF" id="PIRSF002134">
    <property type="entry name" value="Ribosomal_S13"/>
    <property type="match status" value="1"/>
</dbReference>
<dbReference type="AlphaFoldDB" id="A0A9Q9F9K5"/>
<keyword evidence="2 4" id="KW-0689">Ribosomal protein</keyword>
<dbReference type="PANTHER" id="PTHR10871:SF3">
    <property type="entry name" value="SMALL RIBOSOMAL SUBUNIT PROTEIN US13"/>
    <property type="match status" value="1"/>
</dbReference>
<evidence type="ECO:0000256" key="2">
    <source>
        <dbReference type="ARBA" id="ARBA00022980"/>
    </source>
</evidence>
<evidence type="ECO:0000256" key="3">
    <source>
        <dbReference type="ARBA" id="ARBA00023274"/>
    </source>
</evidence>
<dbReference type="InterPro" id="IPR001892">
    <property type="entry name" value="Ribosomal_uS13"/>
</dbReference>
<dbReference type="GO" id="GO:0015935">
    <property type="term" value="C:small ribosomal subunit"/>
    <property type="evidence" value="ECO:0007669"/>
    <property type="project" value="TreeGrafter"/>
</dbReference>
<evidence type="ECO:0000256" key="4">
    <source>
        <dbReference type="RuleBase" id="RU003830"/>
    </source>
</evidence>
<dbReference type="GO" id="GO:0006412">
    <property type="term" value="P:translation"/>
    <property type="evidence" value="ECO:0007669"/>
    <property type="project" value="InterPro"/>
</dbReference>
<dbReference type="InterPro" id="IPR027437">
    <property type="entry name" value="Rbsml_uS13_C"/>
</dbReference>
<dbReference type="InterPro" id="IPR010979">
    <property type="entry name" value="Ribosomal_uS13-like_H2TH"/>
</dbReference>
<dbReference type="HAMAP" id="MF_01315">
    <property type="entry name" value="Ribosomal_uS13"/>
    <property type="match status" value="1"/>
</dbReference>
<proteinExistence type="inferred from homology"/>
<comment type="similarity">
    <text evidence="1 4">Belongs to the universal ribosomal protein uS13 family.</text>
</comment>
<organism evidence="6 8">
    <name type="scientific">Encephalitozoon hellem</name>
    <name type="common">Microsporidian parasite</name>
    <dbReference type="NCBI Taxonomy" id="27973"/>
    <lineage>
        <taxon>Eukaryota</taxon>
        <taxon>Fungi</taxon>
        <taxon>Fungi incertae sedis</taxon>
        <taxon>Microsporidia</taxon>
        <taxon>Unikaryonidae</taxon>
        <taxon>Encephalitozoon</taxon>
    </lineage>
</organism>
<dbReference type="Gene3D" id="1.10.8.50">
    <property type="match status" value="1"/>
</dbReference>
<dbReference type="Proteomes" id="UP001059546">
    <property type="component" value="Chromosome VI"/>
</dbReference>
<name>A0A9Q9F9K5_ENCHE</name>
<evidence type="ECO:0000256" key="5">
    <source>
        <dbReference type="SAM" id="MobiDB-lite"/>
    </source>
</evidence>
<dbReference type="Gene3D" id="4.10.910.10">
    <property type="entry name" value="30s ribosomal protein s13, domain 2"/>
    <property type="match status" value="1"/>
</dbReference>
<dbReference type="PANTHER" id="PTHR10871">
    <property type="entry name" value="30S RIBOSOMAL PROTEIN S13/40S RIBOSOMAL PROTEIN S18"/>
    <property type="match status" value="1"/>
</dbReference>
<dbReference type="Proteomes" id="UP001217963">
    <property type="component" value="Chromosome VI"/>
</dbReference>
<reference evidence="6" key="1">
    <citation type="submission" date="2022-08" db="EMBL/GenBank/DDBJ databases">
        <title>Encephalitozoon hellem ATCC 50604 Complete Genome.</title>
        <authorList>
            <person name="Mascarenhas dos Santos A.C."/>
            <person name="Julian A.T."/>
            <person name="Pombert J.-F."/>
        </authorList>
    </citation>
    <scope>NUCLEOTIDE SEQUENCE</scope>
    <source>
        <strain evidence="6">ATCC 50604</strain>
    </source>
</reference>
<dbReference type="FunFam" id="1.10.8.50:FF:000001">
    <property type="entry name" value="30S ribosomal protein S13"/>
    <property type="match status" value="1"/>
</dbReference>
<evidence type="ECO:0000313" key="6">
    <source>
        <dbReference type="EMBL" id="UTX43401.1"/>
    </source>
</evidence>
<dbReference type="GO" id="GO:0003735">
    <property type="term" value="F:structural constituent of ribosome"/>
    <property type="evidence" value="ECO:0007669"/>
    <property type="project" value="InterPro"/>
</dbReference>
<sequence length="154" mass="17293">MSAIIVDNNEIQYIVRILNTNIDGTKRIAFALTKIRGVGRRISTAICKRLGIDLEKRAGEMTEEEMKRISDAILDPASVGIPESYMNHQKDIIDGTTSHLIGTKLDADLRMMIERGKKNKRIRACRLDVGLKVRGQRTKSNGRRGKSMGVSRKK</sequence>
<dbReference type="EMBL" id="CP119067">
    <property type="protein sequence ID" value="WEL38865.1"/>
    <property type="molecule type" value="Genomic_DNA"/>
</dbReference>
<keyword evidence="3 4" id="KW-0687">Ribonucleoprotein</keyword>